<keyword evidence="2" id="KW-1185">Reference proteome</keyword>
<protein>
    <submittedName>
        <fullName evidence="1">Uncharacterized protein</fullName>
    </submittedName>
</protein>
<evidence type="ECO:0000313" key="2">
    <source>
        <dbReference type="Proteomes" id="UP000299102"/>
    </source>
</evidence>
<reference evidence="1 2" key="1">
    <citation type="journal article" date="2019" name="Commun. Biol.">
        <title>The bagworm genome reveals a unique fibroin gene that provides high tensile strength.</title>
        <authorList>
            <person name="Kono N."/>
            <person name="Nakamura H."/>
            <person name="Ohtoshi R."/>
            <person name="Tomita M."/>
            <person name="Numata K."/>
            <person name="Arakawa K."/>
        </authorList>
    </citation>
    <scope>NUCLEOTIDE SEQUENCE [LARGE SCALE GENOMIC DNA]</scope>
</reference>
<organism evidence="1 2">
    <name type="scientific">Eumeta variegata</name>
    <name type="common">Bagworm moth</name>
    <name type="synonym">Eumeta japonica</name>
    <dbReference type="NCBI Taxonomy" id="151549"/>
    <lineage>
        <taxon>Eukaryota</taxon>
        <taxon>Metazoa</taxon>
        <taxon>Ecdysozoa</taxon>
        <taxon>Arthropoda</taxon>
        <taxon>Hexapoda</taxon>
        <taxon>Insecta</taxon>
        <taxon>Pterygota</taxon>
        <taxon>Neoptera</taxon>
        <taxon>Endopterygota</taxon>
        <taxon>Lepidoptera</taxon>
        <taxon>Glossata</taxon>
        <taxon>Ditrysia</taxon>
        <taxon>Tineoidea</taxon>
        <taxon>Psychidae</taxon>
        <taxon>Oiketicinae</taxon>
        <taxon>Eumeta</taxon>
    </lineage>
</organism>
<dbReference type="EMBL" id="BGZK01000503">
    <property type="protein sequence ID" value="GBP47532.1"/>
    <property type="molecule type" value="Genomic_DNA"/>
</dbReference>
<gene>
    <name evidence="1" type="ORF">EVAR_30622_1</name>
</gene>
<name>A0A4C1WAJ3_EUMVA</name>
<accession>A0A4C1WAJ3</accession>
<sequence length="89" mass="10113">MKVNVSKTKVTVVERGESTIEYDLHIKGRHHELWSRRQRASAKLMLQQADAIKRGAMGYGLNTDRPQLEIAQLEPESQPPEELGVHLLP</sequence>
<comment type="caution">
    <text evidence="1">The sequence shown here is derived from an EMBL/GenBank/DDBJ whole genome shotgun (WGS) entry which is preliminary data.</text>
</comment>
<dbReference type="AlphaFoldDB" id="A0A4C1WAJ3"/>
<proteinExistence type="predicted"/>
<dbReference type="Proteomes" id="UP000299102">
    <property type="component" value="Unassembled WGS sequence"/>
</dbReference>
<evidence type="ECO:0000313" key="1">
    <source>
        <dbReference type="EMBL" id="GBP47532.1"/>
    </source>
</evidence>